<proteinExistence type="predicted"/>
<evidence type="ECO:0000313" key="1">
    <source>
        <dbReference type="EMBL" id="KAG2908683.1"/>
    </source>
</evidence>
<reference evidence="1" key="1">
    <citation type="submission" date="2018-10" db="EMBL/GenBank/DDBJ databases">
        <title>Effector identification in a new, highly contiguous assembly of the strawberry crown rot pathogen Phytophthora cactorum.</title>
        <authorList>
            <person name="Armitage A.D."/>
            <person name="Nellist C.F."/>
            <person name="Bates H."/>
            <person name="Vickerstaff R.J."/>
            <person name="Harrison R.J."/>
        </authorList>
    </citation>
    <scope>NUCLEOTIDE SEQUENCE</scope>
    <source>
        <strain evidence="1">4040</strain>
    </source>
</reference>
<protein>
    <recommendedName>
        <fullName evidence="3">Reverse transcriptase</fullName>
    </recommendedName>
</protein>
<comment type="caution">
    <text evidence="1">The sequence shown here is derived from an EMBL/GenBank/DDBJ whole genome shotgun (WGS) entry which is preliminary data.</text>
</comment>
<organism evidence="1 2">
    <name type="scientific">Phytophthora cactorum</name>
    <dbReference type="NCBI Taxonomy" id="29920"/>
    <lineage>
        <taxon>Eukaryota</taxon>
        <taxon>Sar</taxon>
        <taxon>Stramenopiles</taxon>
        <taxon>Oomycota</taxon>
        <taxon>Peronosporomycetes</taxon>
        <taxon>Peronosporales</taxon>
        <taxon>Peronosporaceae</taxon>
        <taxon>Phytophthora</taxon>
    </lineage>
</organism>
<accession>A0A8T1BU38</accession>
<evidence type="ECO:0000313" key="2">
    <source>
        <dbReference type="Proteomes" id="UP000736787"/>
    </source>
</evidence>
<dbReference type="VEuPathDB" id="FungiDB:PC110_g19483"/>
<dbReference type="Proteomes" id="UP000736787">
    <property type="component" value="Unassembled WGS sequence"/>
</dbReference>
<dbReference type="AlphaFoldDB" id="A0A8T1BU38"/>
<dbReference type="EMBL" id="RCMK01000890">
    <property type="protein sequence ID" value="KAG2908683.1"/>
    <property type="molecule type" value="Genomic_DNA"/>
</dbReference>
<evidence type="ECO:0008006" key="3">
    <source>
        <dbReference type="Google" id="ProtNLM"/>
    </source>
</evidence>
<name>A0A8T1BU38_9STRA</name>
<sequence>MHVHDGVYMPVNFTSRMLKSNALNYGTGEKEVLARVLHAVGHEVGQGIDSILDLGMAEIIKCTRGEDEILGLIAVSITPRENVDSILTAIAPRKQPQQSVTAIPPTVEPSEEVLVISIDGSARVKRGGGACSAVVCRLPGWTVVAAESKYMADLTVNDAVACCWVSIDSSKWTGGP</sequence>
<gene>
    <name evidence="1" type="ORF">PC117_g19867</name>
</gene>